<dbReference type="Proteomes" id="UP000677913">
    <property type="component" value="Unassembled WGS sequence"/>
</dbReference>
<dbReference type="EMBL" id="JAGSXH010000151">
    <property type="protein sequence ID" value="MBS2966440.1"/>
    <property type="molecule type" value="Genomic_DNA"/>
</dbReference>
<comment type="caution">
    <text evidence="2">The sequence shown here is derived from an EMBL/GenBank/DDBJ whole genome shotgun (WGS) entry which is preliminary data.</text>
</comment>
<dbReference type="Pfam" id="PF24693">
    <property type="entry name" value="DUF7660"/>
    <property type="match status" value="1"/>
</dbReference>
<accession>A0A8J7WTF9</accession>
<dbReference type="InterPro" id="IPR056077">
    <property type="entry name" value="DUF7660"/>
</dbReference>
<organism evidence="2 3">
    <name type="scientific">Actinocrinis puniceicyclus</name>
    <dbReference type="NCBI Taxonomy" id="977794"/>
    <lineage>
        <taxon>Bacteria</taxon>
        <taxon>Bacillati</taxon>
        <taxon>Actinomycetota</taxon>
        <taxon>Actinomycetes</taxon>
        <taxon>Catenulisporales</taxon>
        <taxon>Actinospicaceae</taxon>
        <taxon>Actinocrinis</taxon>
    </lineage>
</organism>
<keyword evidence="3" id="KW-1185">Reference proteome</keyword>
<evidence type="ECO:0000313" key="2">
    <source>
        <dbReference type="EMBL" id="MBS2966440.1"/>
    </source>
</evidence>
<proteinExistence type="predicted"/>
<name>A0A8J7WTF9_9ACTN</name>
<sequence length="86" mass="9708">MNWPDAELNEIRSRGDLALYLQGLAQRLHDGELQSENLATADFVDAAGRWTKAMEGFFKNVVRQPVPEDPDWAMIAAIFRAAVVYE</sequence>
<evidence type="ECO:0000259" key="1">
    <source>
        <dbReference type="Pfam" id="PF24693"/>
    </source>
</evidence>
<dbReference type="AlphaFoldDB" id="A0A8J7WTF9"/>
<reference evidence="2" key="1">
    <citation type="submission" date="2021-04" db="EMBL/GenBank/DDBJ databases">
        <title>Genome based classification of Actinospica acidithermotolerans sp. nov., an actinobacterium isolated from an Indonesian hot spring.</title>
        <authorList>
            <person name="Kusuma A.B."/>
            <person name="Putra K.E."/>
            <person name="Nafisah S."/>
            <person name="Loh J."/>
            <person name="Nouioui I."/>
            <person name="Goodfellow M."/>
        </authorList>
    </citation>
    <scope>NUCLEOTIDE SEQUENCE</scope>
    <source>
        <strain evidence="2">DSM 45618</strain>
    </source>
</reference>
<evidence type="ECO:0000313" key="3">
    <source>
        <dbReference type="Proteomes" id="UP000677913"/>
    </source>
</evidence>
<gene>
    <name evidence="2" type="ORF">KGA66_25590</name>
</gene>
<dbReference type="RefSeq" id="WP_211471509.1">
    <property type="nucleotide sequence ID" value="NZ_JAGSXH010000151.1"/>
</dbReference>
<protein>
    <recommendedName>
        <fullName evidence="1">DUF7660 domain-containing protein</fullName>
    </recommendedName>
</protein>
<feature type="domain" description="DUF7660" evidence="1">
    <location>
        <begin position="13"/>
        <end position="86"/>
    </location>
</feature>